<feature type="domain" description="Cell envelope-related transcriptional attenuator" evidence="2">
    <location>
        <begin position="90"/>
        <end position="237"/>
    </location>
</feature>
<gene>
    <name evidence="3" type="ORF">XA3_04610</name>
</gene>
<evidence type="ECO:0000259" key="2">
    <source>
        <dbReference type="Pfam" id="PF03816"/>
    </source>
</evidence>
<dbReference type="InterPro" id="IPR050922">
    <property type="entry name" value="LytR/CpsA/Psr_CW_biosynth"/>
</dbReference>
<sequence length="359" mass="40215">MEKPSRKYSEKRPRKGHYVLKVLLLIVVVLLGGTSLFASKTYLDTRHAINKTYHGKPNRKADKRIKERDNLSILILGIDTGEEGRIDRGNSDTMIVATLNPNKKKMQMVSIPRDTAAQIMGANEFKMTKINSAYNLGGSEMAKDSVASLLNIPVNYYLTLDMKGLEKVVDAVGGVDVDVPFTFTSEATGGQTFYEGKRHLDGNMALAYARMRHEDPEGDYGRQKRQQQVIKAILSKAMSFTGVQHLSDLLNSLSESMATDISFDNMVGLFNNYRSAADKISSDSLKGQTAWIQTPDYDFPLSFQVVSDEELQRISDLLRDELGLEKETISNAETKENALNPEFKFGVDYDQNYVIQDLN</sequence>
<proteinExistence type="inferred from homology"/>
<organism evidence="3 4">
    <name type="scientific">Xylocopilactobacillus apicola</name>
    <dbReference type="NCBI Taxonomy" id="2932184"/>
    <lineage>
        <taxon>Bacteria</taxon>
        <taxon>Bacillati</taxon>
        <taxon>Bacillota</taxon>
        <taxon>Bacilli</taxon>
        <taxon>Lactobacillales</taxon>
        <taxon>Lactobacillaceae</taxon>
        <taxon>Xylocopilactobacillus</taxon>
    </lineage>
</organism>
<dbReference type="InterPro" id="IPR004474">
    <property type="entry name" value="LytR_CpsA_psr"/>
</dbReference>
<protein>
    <submittedName>
        <fullName evidence="3">Transcriptional regulator</fullName>
    </submittedName>
</protein>
<dbReference type="Gene3D" id="3.40.630.190">
    <property type="entry name" value="LCP protein"/>
    <property type="match status" value="1"/>
</dbReference>
<comment type="similarity">
    <text evidence="1">Belongs to the LytR/CpsA/Psr (LCP) family.</text>
</comment>
<reference evidence="3 4" key="1">
    <citation type="journal article" date="2023" name="Microbiol. Spectr.">
        <title>Symbiosis of Carpenter Bees with Uncharacterized Lactic Acid Bacteria Showing NAD Auxotrophy.</title>
        <authorList>
            <person name="Kawasaki S."/>
            <person name="Ozawa K."/>
            <person name="Mori T."/>
            <person name="Yamamoto A."/>
            <person name="Ito M."/>
            <person name="Ohkuma M."/>
            <person name="Sakamoto M."/>
            <person name="Matsutani M."/>
        </authorList>
    </citation>
    <scope>NUCLEOTIDE SEQUENCE [LARGE SCALE GENOMIC DNA]</scope>
    <source>
        <strain evidence="3 4">XA3</strain>
    </source>
</reference>
<dbReference type="Pfam" id="PF03816">
    <property type="entry name" value="LytR_cpsA_psr"/>
    <property type="match status" value="1"/>
</dbReference>
<dbReference type="KEGG" id="xap:XA3_04610"/>
<dbReference type="NCBIfam" id="TIGR00350">
    <property type="entry name" value="lytR_cpsA_psr"/>
    <property type="match status" value="1"/>
</dbReference>
<evidence type="ECO:0000256" key="1">
    <source>
        <dbReference type="ARBA" id="ARBA00006068"/>
    </source>
</evidence>
<dbReference type="PANTHER" id="PTHR33392">
    <property type="entry name" value="POLYISOPRENYL-TEICHOIC ACID--PEPTIDOGLYCAN TEICHOIC ACID TRANSFERASE TAGU"/>
    <property type="match status" value="1"/>
</dbReference>
<keyword evidence="4" id="KW-1185">Reference proteome</keyword>
<evidence type="ECO:0000313" key="3">
    <source>
        <dbReference type="EMBL" id="BDR58020.1"/>
    </source>
</evidence>
<dbReference type="AlphaFoldDB" id="A0AAU9DDW6"/>
<name>A0AAU9DDW6_9LACO</name>
<dbReference type="PANTHER" id="PTHR33392:SF6">
    <property type="entry name" value="POLYISOPRENYL-TEICHOIC ACID--PEPTIDOGLYCAN TEICHOIC ACID TRANSFERASE TAGU"/>
    <property type="match status" value="1"/>
</dbReference>
<evidence type="ECO:0000313" key="4">
    <source>
        <dbReference type="Proteomes" id="UP001321861"/>
    </source>
</evidence>
<dbReference type="Proteomes" id="UP001321861">
    <property type="component" value="Chromosome"/>
</dbReference>
<accession>A0AAU9DDW6</accession>
<dbReference type="EMBL" id="AP026802">
    <property type="protein sequence ID" value="BDR58020.1"/>
    <property type="molecule type" value="Genomic_DNA"/>
</dbReference>